<evidence type="ECO:0000313" key="11">
    <source>
        <dbReference type="Proteomes" id="UP000612808"/>
    </source>
</evidence>
<dbReference type="GO" id="GO:0016020">
    <property type="term" value="C:membrane"/>
    <property type="evidence" value="ECO:0007669"/>
    <property type="project" value="UniProtKB-SubCell"/>
</dbReference>
<dbReference type="Pfam" id="PF13727">
    <property type="entry name" value="CoA_binding_3"/>
    <property type="match status" value="1"/>
</dbReference>
<dbReference type="NCBIfam" id="TIGR03025">
    <property type="entry name" value="EPS_sugtrans"/>
    <property type="match status" value="1"/>
</dbReference>
<protein>
    <submittedName>
        <fullName evidence="10">Polyprenyl glycosylphosphotransferase</fullName>
    </submittedName>
</protein>
<dbReference type="Gene3D" id="3.40.50.720">
    <property type="entry name" value="NAD(P)-binding Rossmann-like Domain"/>
    <property type="match status" value="1"/>
</dbReference>
<organism evidence="10 11">
    <name type="scientific">Actinocatenispora rupis</name>
    <dbReference type="NCBI Taxonomy" id="519421"/>
    <lineage>
        <taxon>Bacteria</taxon>
        <taxon>Bacillati</taxon>
        <taxon>Actinomycetota</taxon>
        <taxon>Actinomycetes</taxon>
        <taxon>Micromonosporales</taxon>
        <taxon>Micromonosporaceae</taxon>
        <taxon>Actinocatenispora</taxon>
    </lineage>
</organism>
<dbReference type="InterPro" id="IPR003362">
    <property type="entry name" value="Bact_transf"/>
</dbReference>
<feature type="compositionally biased region" description="Basic and acidic residues" evidence="7">
    <location>
        <begin position="1"/>
        <end position="16"/>
    </location>
</feature>
<dbReference type="InterPro" id="IPR017475">
    <property type="entry name" value="EPS_sugar_tfrase"/>
</dbReference>
<evidence type="ECO:0000256" key="6">
    <source>
        <dbReference type="ARBA" id="ARBA00023136"/>
    </source>
</evidence>
<gene>
    <name evidence="10" type="ORF">Aru02nite_40230</name>
</gene>
<evidence type="ECO:0000313" key="10">
    <source>
        <dbReference type="EMBL" id="GID13134.1"/>
    </source>
</evidence>
<name>A0A8J3JAJ2_9ACTN</name>
<sequence length="574" mass="63380">MTTSRDGQEHTADGRRAPRTRNRLGRHGATDGAWQTEDPGYDGARGAGGQTEVTTSLERPDTTRRGRTGRRGGGPSPTGEQRPDGRNNGITRSAWLRAKVRRGGRWDRWYAGGLAGLEFVLTSLAGLTSILISDHPYVGFSDGFTEHPPSMYVWGCLLLPLGWSVTLWGSRAYERRYLGIGTEEFKRVFRGGLIVVAVVSFIVMAFKYDLSRLAVGTALLCAFGYVLAARAIARFVLYLARRRGLASQRIMLVGTLPEAMEVYRAITRNPNAGLVPIGIFLTEGRSGARGVTAPVPLHAGRDLLDVVREIGADTIAVCGTARDEQGGLRRLAWQLEGTGIDLVVAPQLTDIAGPRVHIRPVEGLPLLHVEEPIISGLGWVAKNLLDRIAAALGLLVLTPLFAVIAIMIKVSDPGPVFFRQPRVGREGDQFHVWKFRTMYTDAEERLAHLVDQNETDGLLFKIRNDPRVIPIGRFLRRTSLDELPQLINVLKGEMSLVGPRPLPAEDGDFLGDVRRRLLVRPGITGLWQVSGRSDLSWDDAVRLDLYYVDNWSLTFDLLILWRTLGVVFARRGAY</sequence>
<comment type="subcellular location">
    <subcellularLocation>
        <location evidence="1">Membrane</location>
        <topology evidence="1">Multi-pass membrane protein</topology>
    </subcellularLocation>
</comment>
<evidence type="ECO:0000256" key="5">
    <source>
        <dbReference type="ARBA" id="ARBA00022989"/>
    </source>
</evidence>
<evidence type="ECO:0000256" key="8">
    <source>
        <dbReference type="SAM" id="Phobius"/>
    </source>
</evidence>
<keyword evidence="4 8" id="KW-0812">Transmembrane</keyword>
<dbReference type="EMBL" id="BOMB01000023">
    <property type="protein sequence ID" value="GID13134.1"/>
    <property type="molecule type" value="Genomic_DNA"/>
</dbReference>
<evidence type="ECO:0000259" key="9">
    <source>
        <dbReference type="Pfam" id="PF02397"/>
    </source>
</evidence>
<dbReference type="PANTHER" id="PTHR30576:SF10">
    <property type="entry name" value="SLL5057 PROTEIN"/>
    <property type="match status" value="1"/>
</dbReference>
<proteinExistence type="inferred from homology"/>
<comment type="similarity">
    <text evidence="2">Belongs to the bacterial sugar transferase family.</text>
</comment>
<feature type="domain" description="Bacterial sugar transferase" evidence="9">
    <location>
        <begin position="382"/>
        <end position="568"/>
    </location>
</feature>
<feature type="transmembrane region" description="Helical" evidence="8">
    <location>
        <begin position="214"/>
        <end position="240"/>
    </location>
</feature>
<keyword evidence="5 8" id="KW-1133">Transmembrane helix</keyword>
<evidence type="ECO:0000256" key="1">
    <source>
        <dbReference type="ARBA" id="ARBA00004141"/>
    </source>
</evidence>
<evidence type="ECO:0000256" key="7">
    <source>
        <dbReference type="SAM" id="MobiDB-lite"/>
    </source>
</evidence>
<accession>A0A8J3JAJ2</accession>
<reference evidence="10" key="1">
    <citation type="submission" date="2021-01" db="EMBL/GenBank/DDBJ databases">
        <title>Whole genome shotgun sequence of Actinocatenispora rupis NBRC 107355.</title>
        <authorList>
            <person name="Komaki H."/>
            <person name="Tamura T."/>
        </authorList>
    </citation>
    <scope>NUCLEOTIDE SEQUENCE</scope>
    <source>
        <strain evidence="10">NBRC 107355</strain>
    </source>
</reference>
<keyword evidence="6 8" id="KW-0472">Membrane</keyword>
<dbReference type="Pfam" id="PF02397">
    <property type="entry name" value="Bac_transf"/>
    <property type="match status" value="1"/>
</dbReference>
<keyword evidence="11" id="KW-1185">Reference proteome</keyword>
<feature type="transmembrane region" description="Helical" evidence="8">
    <location>
        <begin position="151"/>
        <end position="168"/>
    </location>
</feature>
<dbReference type="GO" id="GO:0016780">
    <property type="term" value="F:phosphotransferase activity, for other substituted phosphate groups"/>
    <property type="evidence" value="ECO:0007669"/>
    <property type="project" value="TreeGrafter"/>
</dbReference>
<evidence type="ECO:0000256" key="4">
    <source>
        <dbReference type="ARBA" id="ARBA00022692"/>
    </source>
</evidence>
<feature type="region of interest" description="Disordered" evidence="7">
    <location>
        <begin position="1"/>
        <end position="91"/>
    </location>
</feature>
<comment type="caution">
    <text evidence="10">The sequence shown here is derived from an EMBL/GenBank/DDBJ whole genome shotgun (WGS) entry which is preliminary data.</text>
</comment>
<feature type="transmembrane region" description="Helical" evidence="8">
    <location>
        <begin position="388"/>
        <end position="408"/>
    </location>
</feature>
<evidence type="ECO:0000256" key="3">
    <source>
        <dbReference type="ARBA" id="ARBA00022679"/>
    </source>
</evidence>
<feature type="transmembrane region" description="Helical" evidence="8">
    <location>
        <begin position="188"/>
        <end position="208"/>
    </location>
</feature>
<dbReference type="AlphaFoldDB" id="A0A8J3JAJ2"/>
<feature type="compositionally biased region" description="Basic residues" evidence="7">
    <location>
        <begin position="17"/>
        <end position="26"/>
    </location>
</feature>
<dbReference type="PANTHER" id="PTHR30576">
    <property type="entry name" value="COLANIC BIOSYNTHESIS UDP-GLUCOSE LIPID CARRIER TRANSFERASE"/>
    <property type="match status" value="1"/>
</dbReference>
<feature type="transmembrane region" description="Helical" evidence="8">
    <location>
        <begin position="109"/>
        <end position="131"/>
    </location>
</feature>
<keyword evidence="3" id="KW-0808">Transferase</keyword>
<evidence type="ECO:0000256" key="2">
    <source>
        <dbReference type="ARBA" id="ARBA00006464"/>
    </source>
</evidence>
<dbReference type="Proteomes" id="UP000612808">
    <property type="component" value="Unassembled WGS sequence"/>
</dbReference>